<organism evidence="1 2">
    <name type="scientific">Lasiosphaeria hispida</name>
    <dbReference type="NCBI Taxonomy" id="260671"/>
    <lineage>
        <taxon>Eukaryota</taxon>
        <taxon>Fungi</taxon>
        <taxon>Dikarya</taxon>
        <taxon>Ascomycota</taxon>
        <taxon>Pezizomycotina</taxon>
        <taxon>Sordariomycetes</taxon>
        <taxon>Sordariomycetidae</taxon>
        <taxon>Sordariales</taxon>
        <taxon>Lasiosphaeriaceae</taxon>
        <taxon>Lasiosphaeria</taxon>
    </lineage>
</organism>
<name>A0AAJ0HKR6_9PEZI</name>
<keyword evidence="2" id="KW-1185">Reference proteome</keyword>
<gene>
    <name evidence="1" type="ORF">B0T25DRAFT_138042</name>
</gene>
<reference evidence="1" key="1">
    <citation type="journal article" date="2023" name="Mol. Phylogenet. Evol.">
        <title>Genome-scale phylogeny and comparative genomics of the fungal order Sordariales.</title>
        <authorList>
            <person name="Hensen N."/>
            <person name="Bonometti L."/>
            <person name="Westerberg I."/>
            <person name="Brannstrom I.O."/>
            <person name="Guillou S."/>
            <person name="Cros-Aarteil S."/>
            <person name="Calhoun S."/>
            <person name="Haridas S."/>
            <person name="Kuo A."/>
            <person name="Mondo S."/>
            <person name="Pangilinan J."/>
            <person name="Riley R."/>
            <person name="LaButti K."/>
            <person name="Andreopoulos B."/>
            <person name="Lipzen A."/>
            <person name="Chen C."/>
            <person name="Yan M."/>
            <person name="Daum C."/>
            <person name="Ng V."/>
            <person name="Clum A."/>
            <person name="Steindorff A."/>
            <person name="Ohm R.A."/>
            <person name="Martin F."/>
            <person name="Silar P."/>
            <person name="Natvig D.O."/>
            <person name="Lalanne C."/>
            <person name="Gautier V."/>
            <person name="Ament-Velasquez S.L."/>
            <person name="Kruys A."/>
            <person name="Hutchinson M.I."/>
            <person name="Powell A.J."/>
            <person name="Barry K."/>
            <person name="Miller A.N."/>
            <person name="Grigoriev I.V."/>
            <person name="Debuchy R."/>
            <person name="Gladieux P."/>
            <person name="Hiltunen Thoren M."/>
            <person name="Johannesson H."/>
        </authorList>
    </citation>
    <scope>NUCLEOTIDE SEQUENCE</scope>
    <source>
        <strain evidence="1">CBS 955.72</strain>
    </source>
</reference>
<reference evidence="1" key="2">
    <citation type="submission" date="2023-06" db="EMBL/GenBank/DDBJ databases">
        <authorList>
            <consortium name="Lawrence Berkeley National Laboratory"/>
            <person name="Haridas S."/>
            <person name="Hensen N."/>
            <person name="Bonometti L."/>
            <person name="Westerberg I."/>
            <person name="Brannstrom I.O."/>
            <person name="Guillou S."/>
            <person name="Cros-Aarteil S."/>
            <person name="Calhoun S."/>
            <person name="Kuo A."/>
            <person name="Mondo S."/>
            <person name="Pangilinan J."/>
            <person name="Riley R."/>
            <person name="Labutti K."/>
            <person name="Andreopoulos B."/>
            <person name="Lipzen A."/>
            <person name="Chen C."/>
            <person name="Yanf M."/>
            <person name="Daum C."/>
            <person name="Ng V."/>
            <person name="Clum A."/>
            <person name="Steindorff A."/>
            <person name="Ohm R."/>
            <person name="Martin F."/>
            <person name="Silar P."/>
            <person name="Natvig D."/>
            <person name="Lalanne C."/>
            <person name="Gautier V."/>
            <person name="Ament-Velasquez S.L."/>
            <person name="Kruys A."/>
            <person name="Hutchinson M.I."/>
            <person name="Powell A.J."/>
            <person name="Barry K."/>
            <person name="Miller A.N."/>
            <person name="Grigoriev I.V."/>
            <person name="Debuchy R."/>
            <person name="Gladieux P."/>
            <person name="Thoren M.H."/>
            <person name="Johannesson H."/>
        </authorList>
    </citation>
    <scope>NUCLEOTIDE SEQUENCE</scope>
    <source>
        <strain evidence="1">CBS 955.72</strain>
    </source>
</reference>
<evidence type="ECO:0008006" key="3">
    <source>
        <dbReference type="Google" id="ProtNLM"/>
    </source>
</evidence>
<dbReference type="Proteomes" id="UP001275084">
    <property type="component" value="Unassembled WGS sequence"/>
</dbReference>
<comment type="caution">
    <text evidence="1">The sequence shown here is derived from an EMBL/GenBank/DDBJ whole genome shotgun (WGS) entry which is preliminary data.</text>
</comment>
<dbReference type="PANTHER" id="PTHR24148:SF64">
    <property type="entry name" value="HETEROKARYON INCOMPATIBILITY DOMAIN-CONTAINING PROTEIN"/>
    <property type="match status" value="1"/>
</dbReference>
<dbReference type="EMBL" id="JAUIQD010000003">
    <property type="protein sequence ID" value="KAK3356702.1"/>
    <property type="molecule type" value="Genomic_DNA"/>
</dbReference>
<dbReference type="AlphaFoldDB" id="A0AAJ0HKR6"/>
<evidence type="ECO:0000313" key="2">
    <source>
        <dbReference type="Proteomes" id="UP001275084"/>
    </source>
</evidence>
<dbReference type="InterPro" id="IPR052895">
    <property type="entry name" value="HetReg/Transcr_Mod"/>
</dbReference>
<protein>
    <recommendedName>
        <fullName evidence="3">Heterokaryon incompatibility domain-containing protein</fullName>
    </recommendedName>
</protein>
<dbReference type="PANTHER" id="PTHR24148">
    <property type="entry name" value="ANKYRIN REPEAT DOMAIN-CONTAINING PROTEIN 39 HOMOLOG-RELATED"/>
    <property type="match status" value="1"/>
</dbReference>
<accession>A0AAJ0HKR6</accession>
<proteinExistence type="predicted"/>
<evidence type="ECO:0000313" key="1">
    <source>
        <dbReference type="EMBL" id="KAK3356702.1"/>
    </source>
</evidence>
<sequence length="135" mass="15067">MAAYTLLNTQYKETRLLLLHAGSGDEPIRCSLHIVSLHHNPKYEAVSYVWGSQHSNTPMTSAASHSRTLTISMPPLVTTRPWWSRIWTAQECILPPVCTLLYGPVSMPWDTVLTGLPPLPAAPRHVLRCRAWVAA</sequence>